<evidence type="ECO:0000256" key="4">
    <source>
        <dbReference type="SAM" id="Coils"/>
    </source>
</evidence>
<dbReference type="GO" id="GO:0006888">
    <property type="term" value="P:endoplasmic reticulum to Golgi vesicle-mediated transport"/>
    <property type="evidence" value="ECO:0007669"/>
    <property type="project" value="TreeGrafter"/>
</dbReference>
<feature type="coiled-coil region" evidence="4">
    <location>
        <begin position="869"/>
        <end position="1046"/>
    </location>
</feature>
<evidence type="ECO:0000313" key="6">
    <source>
        <dbReference type="EMBL" id="CAD5121382.1"/>
    </source>
</evidence>
<dbReference type="GO" id="GO:0007030">
    <property type="term" value="P:Golgi organization"/>
    <property type="evidence" value="ECO:0007669"/>
    <property type="project" value="TreeGrafter"/>
</dbReference>
<protein>
    <submittedName>
        <fullName evidence="6">DgyrCDS9905</fullName>
    </submittedName>
</protein>
<dbReference type="Proteomes" id="UP000549394">
    <property type="component" value="Unassembled WGS sequence"/>
</dbReference>
<dbReference type="OrthoDB" id="425925at2759"/>
<evidence type="ECO:0000256" key="5">
    <source>
        <dbReference type="SAM" id="MobiDB-lite"/>
    </source>
</evidence>
<feature type="compositionally biased region" description="Basic and acidic residues" evidence="5">
    <location>
        <begin position="296"/>
        <end position="311"/>
    </location>
</feature>
<dbReference type="GO" id="GO:0005794">
    <property type="term" value="C:Golgi apparatus"/>
    <property type="evidence" value="ECO:0007669"/>
    <property type="project" value="UniProtKB-SubCell"/>
</dbReference>
<evidence type="ECO:0000313" key="7">
    <source>
        <dbReference type="Proteomes" id="UP000549394"/>
    </source>
</evidence>
<sequence>MKRHSAPMHFRRLGDDEDDISDVINSQREINRLRSEVRRLQNQCDRLKNELSANERDEDGYNVTAVLQNKVKSLEVALSAEREHHERELQALERLHRSQPAVDDKSSFEDIEKESLKKQSERLQEELRSANQRIIQLEECCDGLDRRCENTDLEAATLRDELDVCKMKLLENVESGQIVCALFCVKSPLRSATINIADCINMQELRASFMTELDKTKRAVSLHNQIRANTFLHERSALTAQLLKTKCQEEQLEKDLIAIMDALERSTLDTGRLMEDLGDKRSQDLTRKILNAFTKDESSADKERVDDDAKSTDSLAWENDPGLQESEVERLKQQVNEFELYRNVVENEKKALEDVLVKQRDDLKEKEKAIKSLNSQMAENLDESIKIEEAITEIKELLGNEKKEQEISRLEKLLQEVENRYAALHSLENNKETTNVELVKINNHPSSETELNNRISACEEKVNDIIQKLDEDNTMKINESVQLELEMLRARLNEAESLANPDPELCSLKGRLEESQNALDVALKNQKLAEIAFEQLKFEYDNKMADFEKIRAEMVILEDRNRKALQLAQELSIQKSLNDELVEKLEKRDEELGLMKNGIKNKDLKVNNDDVDERIVEGQADDDNSDNLKKTIEALKREKDELQTTLPSVRAAFQTATMQLADSKQQLSQALSEKEQVSAVLNDKSRENAQLKRENAKLLDSIADLKKKLENAGNVRVKFDSSTIESDNEMSKDTIQKLSLLIRERDQELEMLRQKCDSLGDLLQSSGQDLQTAHQLAQLTQDRAVLTNALQQKHAESVGYHQEVVRLSNTVSKLQGELVELRKSFEEKSDALAKATLDVSELRQVCLQQEECAQELKKKIDIDVNNVDANNLEDDVQEKRLTINKLEKLLAERDATESQLQSHMASLQSQQEKLEEQLLSTKVSLESTLIDLENATSERDLAKAEKDEALNRACTLQSEIIELRQKATSYQLELNDCKARLESVKKDDERESAWEGHVKGVTQERDKVIRKNADLTNSLEQSKNEVTTLKNREMRLQSELERLRAHLIQMEDGHTQDSILSSQREAALREKLELAEKTANDRLKTVEGTKSAADSTVKQLRLQISEISRQRDEAYVQNTNLRSQLEQHVTAVKNLQLVLEQFEAERADGESKAYEEVKRYRHDVEHYKDHIRRLESELEEAREGLEAARRLSEQLDRKSEAISALKEEGRKFLQILLIIKNFYYHTYTIVFICGERFN</sequence>
<dbReference type="EMBL" id="CAJFCJ010000014">
    <property type="protein sequence ID" value="CAD5121382.1"/>
    <property type="molecule type" value="Genomic_DNA"/>
</dbReference>
<feature type="region of interest" description="Disordered" evidence="5">
    <location>
        <begin position="94"/>
        <end position="113"/>
    </location>
</feature>
<keyword evidence="7" id="KW-1185">Reference proteome</keyword>
<evidence type="ECO:0000256" key="1">
    <source>
        <dbReference type="ARBA" id="ARBA00004555"/>
    </source>
</evidence>
<feature type="coiled-coil region" evidence="4">
    <location>
        <begin position="625"/>
        <end position="824"/>
    </location>
</feature>
<feature type="coiled-coil region" evidence="4">
    <location>
        <begin position="328"/>
        <end position="430"/>
    </location>
</feature>
<dbReference type="GO" id="GO:0031267">
    <property type="term" value="F:small GTPase binding"/>
    <property type="evidence" value="ECO:0007669"/>
    <property type="project" value="TreeGrafter"/>
</dbReference>
<evidence type="ECO:0000256" key="2">
    <source>
        <dbReference type="ARBA" id="ARBA00023034"/>
    </source>
</evidence>
<dbReference type="PANTHER" id="PTHR18921:SF2">
    <property type="entry name" value="THYROID RECEPTOR-INTERACTING PROTEIN 11"/>
    <property type="match status" value="1"/>
</dbReference>
<comment type="subcellular location">
    <subcellularLocation>
        <location evidence="1">Golgi apparatus</location>
    </subcellularLocation>
</comment>
<gene>
    <name evidence="6" type="ORF">DGYR_LOCUS9343</name>
</gene>
<comment type="caution">
    <text evidence="6">The sequence shown here is derived from an EMBL/GenBank/DDBJ whole genome shotgun (WGS) entry which is preliminary data.</text>
</comment>
<proteinExistence type="predicted"/>
<name>A0A7I8W0L8_9ANNE</name>
<dbReference type="PANTHER" id="PTHR18921">
    <property type="entry name" value="MYOSIN HEAVY CHAIN - RELATED"/>
    <property type="match status" value="1"/>
</dbReference>
<keyword evidence="2" id="KW-0333">Golgi apparatus</keyword>
<evidence type="ECO:0000256" key="3">
    <source>
        <dbReference type="ARBA" id="ARBA00023054"/>
    </source>
</evidence>
<reference evidence="6 7" key="1">
    <citation type="submission" date="2020-08" db="EMBL/GenBank/DDBJ databases">
        <authorList>
            <person name="Hejnol A."/>
        </authorList>
    </citation>
    <scope>NUCLEOTIDE SEQUENCE [LARGE SCALE GENOMIC DNA]</scope>
</reference>
<feature type="coiled-coil region" evidence="4">
    <location>
        <begin position="1097"/>
        <end position="1208"/>
    </location>
</feature>
<organism evidence="6 7">
    <name type="scientific">Dimorphilus gyrociliatus</name>
    <dbReference type="NCBI Taxonomy" id="2664684"/>
    <lineage>
        <taxon>Eukaryota</taxon>
        <taxon>Metazoa</taxon>
        <taxon>Spiralia</taxon>
        <taxon>Lophotrochozoa</taxon>
        <taxon>Annelida</taxon>
        <taxon>Polychaeta</taxon>
        <taxon>Polychaeta incertae sedis</taxon>
        <taxon>Dinophilidae</taxon>
        <taxon>Dimorphilus</taxon>
    </lineage>
</organism>
<accession>A0A7I8W0L8</accession>
<keyword evidence="3 4" id="KW-0175">Coiled coil</keyword>
<dbReference type="AlphaFoldDB" id="A0A7I8W0L8"/>
<feature type="region of interest" description="Disordered" evidence="5">
    <location>
        <begin position="296"/>
        <end position="325"/>
    </location>
</feature>